<evidence type="ECO:0000313" key="1">
    <source>
        <dbReference type="EMBL" id="GBG63116.1"/>
    </source>
</evidence>
<reference evidence="1 2" key="1">
    <citation type="journal article" date="2018" name="Cell">
        <title>The Chara Genome: Secondary Complexity and Implications for Plant Terrestrialization.</title>
        <authorList>
            <person name="Nishiyama T."/>
            <person name="Sakayama H."/>
            <person name="Vries J.D."/>
            <person name="Buschmann H."/>
            <person name="Saint-Marcoux D."/>
            <person name="Ullrich K.K."/>
            <person name="Haas F.B."/>
            <person name="Vanderstraeten L."/>
            <person name="Becker D."/>
            <person name="Lang D."/>
            <person name="Vosolsobe S."/>
            <person name="Rombauts S."/>
            <person name="Wilhelmsson P.K.I."/>
            <person name="Janitza P."/>
            <person name="Kern R."/>
            <person name="Heyl A."/>
            <person name="Rumpler F."/>
            <person name="Villalobos L.I.A.C."/>
            <person name="Clay J.M."/>
            <person name="Skokan R."/>
            <person name="Toyoda A."/>
            <person name="Suzuki Y."/>
            <person name="Kagoshima H."/>
            <person name="Schijlen E."/>
            <person name="Tajeshwar N."/>
            <person name="Catarino B."/>
            <person name="Hetherington A.J."/>
            <person name="Saltykova A."/>
            <person name="Bonnot C."/>
            <person name="Breuninger H."/>
            <person name="Symeonidi A."/>
            <person name="Radhakrishnan G.V."/>
            <person name="Van Nieuwerburgh F."/>
            <person name="Deforce D."/>
            <person name="Chang C."/>
            <person name="Karol K.G."/>
            <person name="Hedrich R."/>
            <person name="Ulvskov P."/>
            <person name="Glockner G."/>
            <person name="Delwiche C.F."/>
            <person name="Petrasek J."/>
            <person name="Van de Peer Y."/>
            <person name="Friml J."/>
            <person name="Beilby M."/>
            <person name="Dolan L."/>
            <person name="Kohara Y."/>
            <person name="Sugano S."/>
            <person name="Fujiyama A."/>
            <person name="Delaux P.-M."/>
            <person name="Quint M."/>
            <person name="TheiBen G."/>
            <person name="Hagemann M."/>
            <person name="Harholt J."/>
            <person name="Dunand C."/>
            <person name="Zachgo S."/>
            <person name="Langdale J."/>
            <person name="Maumus F."/>
            <person name="Straeten D.V.D."/>
            <person name="Gould S.B."/>
            <person name="Rensing S.A."/>
        </authorList>
    </citation>
    <scope>NUCLEOTIDE SEQUENCE [LARGE SCALE GENOMIC DNA]</scope>
    <source>
        <strain evidence="1 2">S276</strain>
    </source>
</reference>
<dbReference type="EMBL" id="BFEA01000035">
    <property type="protein sequence ID" value="GBG63116.1"/>
    <property type="molecule type" value="Genomic_DNA"/>
</dbReference>
<keyword evidence="2" id="KW-1185">Reference proteome</keyword>
<name>A0A388JZB6_CHABU</name>
<dbReference type="Gramene" id="GBG63116">
    <property type="protein sequence ID" value="GBG63116"/>
    <property type="gene ID" value="CBR_g36603"/>
</dbReference>
<organism evidence="1 2">
    <name type="scientific">Chara braunii</name>
    <name type="common">Braun's stonewort</name>
    <dbReference type="NCBI Taxonomy" id="69332"/>
    <lineage>
        <taxon>Eukaryota</taxon>
        <taxon>Viridiplantae</taxon>
        <taxon>Streptophyta</taxon>
        <taxon>Charophyceae</taxon>
        <taxon>Charales</taxon>
        <taxon>Characeae</taxon>
        <taxon>Chara</taxon>
    </lineage>
</organism>
<comment type="caution">
    <text evidence="1">The sequence shown here is derived from an EMBL/GenBank/DDBJ whole genome shotgun (WGS) entry which is preliminary data.</text>
</comment>
<evidence type="ECO:0000313" key="2">
    <source>
        <dbReference type="Proteomes" id="UP000265515"/>
    </source>
</evidence>
<proteinExistence type="predicted"/>
<sequence length="234" mass="26063">MSHIRWRWRREARNAREAGICGIGRSRGGWVDLEENSSNSEVGCVSGDDEWTRVVRHDGKLVVPETRTKSGLGLVLLGYADLVISATKIDLREEMVAREAVKQVIRVRHGIAIFDRVVVQTAVVNTEAKGVVLLAIEEDRGTWGSTWFHEALAKQLLKLALEFLGFGNRKAIRGAILNAIVGLELDVVLDTTHERNAVVGDRWWENIMILTKEGTNARRQGRKKGVKFLSSGSV</sequence>
<dbReference type="AlphaFoldDB" id="A0A388JZB6"/>
<gene>
    <name evidence="1" type="ORF">CBR_g36603</name>
</gene>
<protein>
    <submittedName>
        <fullName evidence="1">Uncharacterized protein</fullName>
    </submittedName>
</protein>
<accession>A0A388JZB6</accession>
<dbReference type="Proteomes" id="UP000265515">
    <property type="component" value="Unassembled WGS sequence"/>
</dbReference>